<feature type="non-terminal residue" evidence="1">
    <location>
        <position position="41"/>
    </location>
</feature>
<protein>
    <submittedName>
        <fullName evidence="1">10980_t:CDS:1</fullName>
    </submittedName>
</protein>
<reference evidence="1 2" key="1">
    <citation type="submission" date="2021-06" db="EMBL/GenBank/DDBJ databases">
        <authorList>
            <person name="Kallberg Y."/>
            <person name="Tangrot J."/>
            <person name="Rosling A."/>
        </authorList>
    </citation>
    <scope>NUCLEOTIDE SEQUENCE [LARGE SCALE GENOMIC DNA]</scope>
    <source>
        <strain evidence="1 2">120-4 pot B 10/14</strain>
    </source>
</reference>
<proteinExistence type="predicted"/>
<organism evidence="1 2">
    <name type="scientific">Gigaspora margarita</name>
    <dbReference type="NCBI Taxonomy" id="4874"/>
    <lineage>
        <taxon>Eukaryota</taxon>
        <taxon>Fungi</taxon>
        <taxon>Fungi incertae sedis</taxon>
        <taxon>Mucoromycota</taxon>
        <taxon>Glomeromycotina</taxon>
        <taxon>Glomeromycetes</taxon>
        <taxon>Diversisporales</taxon>
        <taxon>Gigasporaceae</taxon>
        <taxon>Gigaspora</taxon>
    </lineage>
</organism>
<name>A0ABN7X431_GIGMA</name>
<dbReference type="EMBL" id="CAJVQB010088488">
    <property type="protein sequence ID" value="CAG8847621.1"/>
    <property type="molecule type" value="Genomic_DNA"/>
</dbReference>
<feature type="non-terminal residue" evidence="1">
    <location>
        <position position="1"/>
    </location>
</feature>
<evidence type="ECO:0000313" key="1">
    <source>
        <dbReference type="EMBL" id="CAG8847621.1"/>
    </source>
</evidence>
<evidence type="ECO:0000313" key="2">
    <source>
        <dbReference type="Proteomes" id="UP000789901"/>
    </source>
</evidence>
<keyword evidence="2" id="KW-1185">Reference proteome</keyword>
<dbReference type="Proteomes" id="UP000789901">
    <property type="component" value="Unassembled WGS sequence"/>
</dbReference>
<sequence length="41" mass="4742">FACFNSDENGKNWGYGYGYSSECHEKSLRDSSENFLIDELE</sequence>
<accession>A0ABN7X431</accession>
<gene>
    <name evidence="1" type="ORF">GMARGA_LOCUS38767</name>
</gene>
<comment type="caution">
    <text evidence="1">The sequence shown here is derived from an EMBL/GenBank/DDBJ whole genome shotgun (WGS) entry which is preliminary data.</text>
</comment>